<dbReference type="AlphaFoldDB" id="A0A9W8BKV0"/>
<evidence type="ECO:0000313" key="7">
    <source>
        <dbReference type="EMBL" id="KAJ2005391.1"/>
    </source>
</evidence>
<dbReference type="PANTHER" id="PTHR14152:SF5">
    <property type="entry name" value="U4_U6.U5 TRI-SNRNP-ASSOCIATED PROTEIN 1"/>
    <property type="match status" value="1"/>
</dbReference>
<dbReference type="Pfam" id="PF19252">
    <property type="entry name" value="HIND"/>
    <property type="match status" value="1"/>
</dbReference>
<dbReference type="InterPro" id="IPR045347">
    <property type="entry name" value="HIND"/>
</dbReference>
<evidence type="ECO:0000256" key="3">
    <source>
        <dbReference type="ARBA" id="ARBA00022664"/>
    </source>
</evidence>
<keyword evidence="8" id="KW-1185">Reference proteome</keyword>
<dbReference type="Pfam" id="PF03343">
    <property type="entry name" value="SART-1"/>
    <property type="match status" value="1"/>
</dbReference>
<dbReference type="GO" id="GO:0045292">
    <property type="term" value="P:mRNA cis splicing, via spliceosome"/>
    <property type="evidence" value="ECO:0007669"/>
    <property type="project" value="TreeGrafter"/>
</dbReference>
<feature type="region of interest" description="Disordered" evidence="6">
    <location>
        <begin position="162"/>
        <end position="186"/>
    </location>
</feature>
<evidence type="ECO:0000256" key="5">
    <source>
        <dbReference type="ARBA" id="ARBA00023242"/>
    </source>
</evidence>
<proteinExistence type="inferred from homology"/>
<feature type="region of interest" description="Disordered" evidence="6">
    <location>
        <begin position="498"/>
        <end position="528"/>
    </location>
</feature>
<evidence type="ECO:0000313" key="8">
    <source>
        <dbReference type="Proteomes" id="UP001150907"/>
    </source>
</evidence>
<feature type="compositionally biased region" description="Polar residues" evidence="6">
    <location>
        <begin position="262"/>
        <end position="280"/>
    </location>
</feature>
<feature type="region of interest" description="Disordered" evidence="6">
    <location>
        <begin position="241"/>
        <end position="296"/>
    </location>
</feature>
<evidence type="ECO:0000256" key="1">
    <source>
        <dbReference type="ARBA" id="ARBA00004123"/>
    </source>
</evidence>
<organism evidence="7 8">
    <name type="scientific">Coemansia thaxteri</name>
    <dbReference type="NCBI Taxonomy" id="2663907"/>
    <lineage>
        <taxon>Eukaryota</taxon>
        <taxon>Fungi</taxon>
        <taxon>Fungi incertae sedis</taxon>
        <taxon>Zoopagomycota</taxon>
        <taxon>Kickxellomycotina</taxon>
        <taxon>Kickxellomycetes</taxon>
        <taxon>Kickxellales</taxon>
        <taxon>Kickxellaceae</taxon>
        <taxon>Coemansia</taxon>
    </lineage>
</organism>
<keyword evidence="5" id="KW-0539">Nucleus</keyword>
<dbReference type="Proteomes" id="UP001150907">
    <property type="component" value="Unassembled WGS sequence"/>
</dbReference>
<dbReference type="GO" id="GO:0000481">
    <property type="term" value="P:maturation of 5S rRNA"/>
    <property type="evidence" value="ECO:0007669"/>
    <property type="project" value="TreeGrafter"/>
</dbReference>
<feature type="region of interest" description="Disordered" evidence="6">
    <location>
        <begin position="18"/>
        <end position="64"/>
    </location>
</feature>
<dbReference type="OrthoDB" id="5583at2759"/>
<gene>
    <name evidence="7" type="ORF">H4R26_001973</name>
</gene>
<feature type="region of interest" description="Disordered" evidence="6">
    <location>
        <begin position="81"/>
        <end position="103"/>
    </location>
</feature>
<feature type="compositionally biased region" description="Basic residues" evidence="6">
    <location>
        <begin position="244"/>
        <end position="258"/>
    </location>
</feature>
<dbReference type="GO" id="GO:0046540">
    <property type="term" value="C:U4/U6 x U5 tri-snRNP complex"/>
    <property type="evidence" value="ECO:0007669"/>
    <property type="project" value="InterPro"/>
</dbReference>
<keyword evidence="3" id="KW-0507">mRNA processing</keyword>
<dbReference type="InterPro" id="IPR005011">
    <property type="entry name" value="SNU66/SART1"/>
</dbReference>
<comment type="similarity">
    <text evidence="2">Belongs to the SNU66/SART1 family.</text>
</comment>
<evidence type="ECO:0000256" key="6">
    <source>
        <dbReference type="SAM" id="MobiDB-lite"/>
    </source>
</evidence>
<evidence type="ECO:0000256" key="2">
    <source>
        <dbReference type="ARBA" id="ARBA00006076"/>
    </source>
</evidence>
<evidence type="ECO:0000256" key="4">
    <source>
        <dbReference type="ARBA" id="ARBA00023187"/>
    </source>
</evidence>
<evidence type="ECO:0008006" key="9">
    <source>
        <dbReference type="Google" id="ProtNLM"/>
    </source>
</evidence>
<comment type="caution">
    <text evidence="7">The sequence shown here is derived from an EMBL/GenBank/DDBJ whole genome shotgun (WGS) entry which is preliminary data.</text>
</comment>
<accession>A0A9W8BKV0</accession>
<dbReference type="EMBL" id="JANBQF010000104">
    <property type="protein sequence ID" value="KAJ2005391.1"/>
    <property type="molecule type" value="Genomic_DNA"/>
</dbReference>
<dbReference type="PANTHER" id="PTHR14152">
    <property type="entry name" value="SQUAMOUS CELL CARCINOMA ANTIGEN RECOGNISED BY CYTOTOXIC T LYMPHOCYTES"/>
    <property type="match status" value="1"/>
</dbReference>
<reference evidence="7" key="1">
    <citation type="submission" date="2022-07" db="EMBL/GenBank/DDBJ databases">
        <title>Phylogenomic reconstructions and comparative analyses of Kickxellomycotina fungi.</title>
        <authorList>
            <person name="Reynolds N.K."/>
            <person name="Stajich J.E."/>
            <person name="Barry K."/>
            <person name="Grigoriev I.V."/>
            <person name="Crous P."/>
            <person name="Smith M.E."/>
        </authorList>
    </citation>
    <scope>NUCLEOTIDE SEQUENCE</scope>
    <source>
        <strain evidence="7">IMI 214461</strain>
    </source>
</reference>
<comment type="subcellular location">
    <subcellularLocation>
        <location evidence="1">Nucleus</location>
    </subcellularLocation>
</comment>
<sequence length="651" mass="71780">MVNEISIEEANRLRAKAGLPPLADPASQPSSLEDTSLRARIAKSKASRQPPPKPVVQTSSLYDDDDDEVILDARKWVEQTKLKQSLKQQTKAHGSSQQKQRPTKEYVANDLAGMRVLHDISALTALNGEGTEHVLTLQDKTIDELDDADDGNGADLQSVALADAQKSSQRKRKSDENDDGDSFFTISDGGIIANSASINQQPEHHRPGHTIVPLFDSASELDRAKPPASDFYTEEEATALFRKPASKKSKPSKRKSAKGGRNQKSISTNDFDNLDQTASDAYTRHTPLDDASLIEDDDDLQRAIAAVRSRHAVVRKAEDIARQVQEDAMARMDADNNALPLDTTAGEGGEPGDLALSSTIEFVQSLKASIAAKSAQQPHPPADSVEEEEEEETGMAVEKEEEEEGETLIVKGKSAPVVLAAADPVPDIIDLPASQIKEPSVGSGLFATLSLLRQRNMLDKLSDEQKLREQQQRNRDGWLAAQRRNEAALALERQRIKQLHNTNSNAIQPLPPTDSKKRRGKADELTPQELEEIRVREQEALERKWAREYEDRMRDYKPQVALEYVDDTGRQLTTKEAYKQLSHAFHGNYSGKNKIDKVMAKRDRERKQIEMATASSTHQHGAVMENAHKKLGSAGIVLSSGNKPGLQGPPK</sequence>
<feature type="compositionally biased region" description="Low complexity" evidence="6">
    <location>
        <begin position="82"/>
        <end position="91"/>
    </location>
</feature>
<keyword evidence="4" id="KW-0508">mRNA splicing</keyword>
<name>A0A9W8BKV0_9FUNG</name>
<feature type="region of interest" description="Disordered" evidence="6">
    <location>
        <begin position="371"/>
        <end position="404"/>
    </location>
</feature>
<feature type="compositionally biased region" description="Acidic residues" evidence="6">
    <location>
        <begin position="384"/>
        <end position="404"/>
    </location>
</feature>
<protein>
    <recommendedName>
        <fullName evidence="9">SART-1 protein</fullName>
    </recommendedName>
</protein>